<dbReference type="InterPro" id="IPR007751">
    <property type="entry name" value="DUF676_lipase-like"/>
</dbReference>
<dbReference type="InterPro" id="IPR044294">
    <property type="entry name" value="Lipase-like"/>
</dbReference>
<name>A0A1S3DJ31_DIACI</name>
<sequence length="169" mass="18733">MRSNAYKTDDLPSKITSDAQTLASTLPYFHISDEYRIFSPEGAHLIVCVHGLDGNSADLRLVKTYLELGLPGANLEFLMSERNQGDTFSDFDSMTDRLVNEILCHIEMTGVLPKKISFVGHSLGNIIIRAAISRTRMKHLLPRLHTFLSLSGPHLGTLYNTSGLVNMGE</sequence>
<dbReference type="RefSeq" id="XP_008482990.2">
    <property type="nucleotide sequence ID" value="XM_008484768.2"/>
</dbReference>
<dbReference type="PaxDb" id="121845-A0A1S3DJ31"/>
<feature type="domain" description="DUF676" evidence="1">
    <location>
        <begin position="41"/>
        <end position="168"/>
    </location>
</feature>
<accession>A0A1S3DJ31</accession>
<evidence type="ECO:0000313" key="2">
    <source>
        <dbReference type="Proteomes" id="UP000079169"/>
    </source>
</evidence>
<keyword evidence="2" id="KW-1185">Reference proteome</keyword>
<dbReference type="KEGG" id="dci:103519680"/>
<dbReference type="Pfam" id="PF05057">
    <property type="entry name" value="DUF676"/>
    <property type="match status" value="1"/>
</dbReference>
<gene>
    <name evidence="3" type="primary">LOC103519680</name>
</gene>
<dbReference type="SUPFAM" id="SSF53474">
    <property type="entry name" value="alpha/beta-Hydrolases"/>
    <property type="match status" value="1"/>
</dbReference>
<dbReference type="GeneID" id="103519680"/>
<dbReference type="AlphaFoldDB" id="A0A1S3DJ31"/>
<reference evidence="3" key="1">
    <citation type="submission" date="2025-08" db="UniProtKB">
        <authorList>
            <consortium name="RefSeq"/>
        </authorList>
    </citation>
    <scope>IDENTIFICATION</scope>
</reference>
<evidence type="ECO:0000313" key="3">
    <source>
        <dbReference type="RefSeq" id="XP_008482990.2"/>
    </source>
</evidence>
<dbReference type="InterPro" id="IPR029058">
    <property type="entry name" value="AB_hydrolase_fold"/>
</dbReference>
<dbReference type="PANTHER" id="PTHR12482">
    <property type="entry name" value="LIPASE ROG1-RELATED-RELATED"/>
    <property type="match status" value="1"/>
</dbReference>
<dbReference type="STRING" id="121845.A0A1S3DJ31"/>
<dbReference type="Proteomes" id="UP000079169">
    <property type="component" value="Unplaced"/>
</dbReference>
<protein>
    <submittedName>
        <fullName evidence="3">Protein FAM135A-like</fullName>
    </submittedName>
</protein>
<organism evidence="2 3">
    <name type="scientific">Diaphorina citri</name>
    <name type="common">Asian citrus psyllid</name>
    <dbReference type="NCBI Taxonomy" id="121845"/>
    <lineage>
        <taxon>Eukaryota</taxon>
        <taxon>Metazoa</taxon>
        <taxon>Ecdysozoa</taxon>
        <taxon>Arthropoda</taxon>
        <taxon>Hexapoda</taxon>
        <taxon>Insecta</taxon>
        <taxon>Pterygota</taxon>
        <taxon>Neoptera</taxon>
        <taxon>Paraneoptera</taxon>
        <taxon>Hemiptera</taxon>
        <taxon>Sternorrhyncha</taxon>
        <taxon>Psylloidea</taxon>
        <taxon>Psyllidae</taxon>
        <taxon>Diaphorininae</taxon>
        <taxon>Diaphorina</taxon>
    </lineage>
</organism>
<dbReference type="Gene3D" id="3.40.50.1820">
    <property type="entry name" value="alpha/beta hydrolase"/>
    <property type="match status" value="1"/>
</dbReference>
<dbReference type="PANTHER" id="PTHR12482:SF5">
    <property type="entry name" value="DUF676 DOMAIN-CONTAINING PROTEIN"/>
    <property type="match status" value="1"/>
</dbReference>
<proteinExistence type="predicted"/>
<evidence type="ECO:0000259" key="1">
    <source>
        <dbReference type="Pfam" id="PF05057"/>
    </source>
</evidence>